<feature type="domain" description="ABC3 transporter permease C-terminal" evidence="8">
    <location>
        <begin position="274"/>
        <end position="407"/>
    </location>
</feature>
<evidence type="ECO:0000256" key="2">
    <source>
        <dbReference type="ARBA" id="ARBA00005236"/>
    </source>
</evidence>
<evidence type="ECO:0000256" key="5">
    <source>
        <dbReference type="ARBA" id="ARBA00022989"/>
    </source>
</evidence>
<feature type="transmembrane region" description="Helical" evidence="7">
    <location>
        <begin position="270"/>
        <end position="296"/>
    </location>
</feature>
<dbReference type="Pfam" id="PF12704">
    <property type="entry name" value="MacB_PCD"/>
    <property type="match status" value="1"/>
</dbReference>
<dbReference type="PANTHER" id="PTHR30489">
    <property type="entry name" value="LIPOPROTEIN-RELEASING SYSTEM TRANSMEMBRANE PROTEIN LOLE"/>
    <property type="match status" value="1"/>
</dbReference>
<dbReference type="InterPro" id="IPR025857">
    <property type="entry name" value="MacB_PCD"/>
</dbReference>
<evidence type="ECO:0000256" key="3">
    <source>
        <dbReference type="ARBA" id="ARBA00022475"/>
    </source>
</evidence>
<feature type="domain" description="MacB-like periplasmic core" evidence="9">
    <location>
        <begin position="22"/>
        <end position="241"/>
    </location>
</feature>
<name>A0A8J2FRY7_9BACT</name>
<evidence type="ECO:0000259" key="9">
    <source>
        <dbReference type="Pfam" id="PF12704"/>
    </source>
</evidence>
<proteinExistence type="inferred from homology"/>
<dbReference type="PANTHER" id="PTHR30489:SF0">
    <property type="entry name" value="LIPOPROTEIN-RELEASING SYSTEM TRANSMEMBRANE PROTEIN LOLE"/>
    <property type="match status" value="1"/>
</dbReference>
<dbReference type="Pfam" id="PF02687">
    <property type="entry name" value="FtsX"/>
    <property type="match status" value="1"/>
</dbReference>
<feature type="transmembrane region" description="Helical" evidence="7">
    <location>
        <begin position="316"/>
        <end position="340"/>
    </location>
</feature>
<comment type="caution">
    <text evidence="10">The sequence shown here is derived from an EMBL/GenBank/DDBJ whole genome shotgun (WGS) entry which is preliminary data.</text>
</comment>
<keyword evidence="10" id="KW-0449">Lipoprotein</keyword>
<organism evidence="10 11">
    <name type="scientific">Candidatus Methylacidithermus pantelleriae</name>
    <dbReference type="NCBI Taxonomy" id="2744239"/>
    <lineage>
        <taxon>Bacteria</taxon>
        <taxon>Pseudomonadati</taxon>
        <taxon>Verrucomicrobiota</taxon>
        <taxon>Methylacidiphilae</taxon>
        <taxon>Methylacidiphilales</taxon>
        <taxon>Methylacidiphilaceae</taxon>
        <taxon>Candidatus Methylacidithermus</taxon>
    </lineage>
</organism>
<dbReference type="Proteomes" id="UP000663859">
    <property type="component" value="Unassembled WGS sequence"/>
</dbReference>
<evidence type="ECO:0000256" key="1">
    <source>
        <dbReference type="ARBA" id="ARBA00004651"/>
    </source>
</evidence>
<evidence type="ECO:0000256" key="7">
    <source>
        <dbReference type="SAM" id="Phobius"/>
    </source>
</evidence>
<evidence type="ECO:0000313" key="10">
    <source>
        <dbReference type="EMBL" id="CAF0691995.1"/>
    </source>
</evidence>
<dbReference type="InterPro" id="IPR003838">
    <property type="entry name" value="ABC3_permease_C"/>
</dbReference>
<feature type="transmembrane region" description="Helical" evidence="7">
    <location>
        <begin position="20"/>
        <end position="46"/>
    </location>
</feature>
<reference evidence="10" key="1">
    <citation type="submission" date="2021-02" db="EMBL/GenBank/DDBJ databases">
        <authorList>
            <person name="Cremers G."/>
            <person name="Picone N."/>
        </authorList>
    </citation>
    <scope>NUCLEOTIDE SEQUENCE</scope>
    <source>
        <strain evidence="10">PQ17</strain>
    </source>
</reference>
<gene>
    <name evidence="10" type="ORF">MPNT_110048</name>
</gene>
<keyword evidence="4 7" id="KW-0812">Transmembrane</keyword>
<dbReference type="InterPro" id="IPR051447">
    <property type="entry name" value="Lipoprotein-release_system"/>
</dbReference>
<dbReference type="AlphaFoldDB" id="A0A8J2FRY7"/>
<evidence type="ECO:0000313" key="11">
    <source>
        <dbReference type="Proteomes" id="UP000663859"/>
    </source>
</evidence>
<keyword evidence="11" id="KW-1185">Reference proteome</keyword>
<comment type="subcellular location">
    <subcellularLocation>
        <location evidence="1">Cell membrane</location>
        <topology evidence="1">Multi-pass membrane protein</topology>
    </subcellularLocation>
</comment>
<dbReference type="GO" id="GO:0044874">
    <property type="term" value="P:lipoprotein localization to outer membrane"/>
    <property type="evidence" value="ECO:0007669"/>
    <property type="project" value="TreeGrafter"/>
</dbReference>
<dbReference type="EMBL" id="CAJNOB010000003">
    <property type="protein sequence ID" value="CAF0691995.1"/>
    <property type="molecule type" value="Genomic_DNA"/>
</dbReference>
<comment type="similarity">
    <text evidence="2">Belongs to the ABC-4 integral membrane protein family. LolC/E subfamily.</text>
</comment>
<sequence length="414" mass="45696">MLPWFLALRYLRPRRSFVSAITLITLAGVALGVMVLVVVLSVMAGFQKELEAKVMGFQSHLMIVSDGIVEHPEEIVRKLSQDPQVQSASPFVMGPVLAEFDSRITTPVLRGMDARRQDWAAPLQRFLVQGDANLEGEALLVGDEWARRNGARVGSRVRIYAPRQLENLRSQGKSSPQRSVVLPTELQIVGIFHTGLFDYDAGFFVTSLENAQYLYNLGSGVHGIAVRIQEVMQASELQRRWQKELGPELRVMTWMDQNRPLFTAVTVERVVMAFILSFIVVVAGFGLCNTLITVTVQKTREIGLLKALGATDEQVMGIFILYGAVVGVIGSLAGLVLAILVLQLRNSFRDFLARRLGIDLFAPDVYHLAEIPVDIHWGLVAGVVAAALSICVLAAWIPALQAARLPPSRALRYE</sequence>
<evidence type="ECO:0000259" key="8">
    <source>
        <dbReference type="Pfam" id="PF02687"/>
    </source>
</evidence>
<dbReference type="GO" id="GO:0098797">
    <property type="term" value="C:plasma membrane protein complex"/>
    <property type="evidence" value="ECO:0007669"/>
    <property type="project" value="TreeGrafter"/>
</dbReference>
<keyword evidence="3" id="KW-1003">Cell membrane</keyword>
<protein>
    <submittedName>
        <fullName evidence="10">Lipoprotein releasing system transmembrane protein LolC</fullName>
    </submittedName>
</protein>
<feature type="transmembrane region" description="Helical" evidence="7">
    <location>
        <begin position="375"/>
        <end position="399"/>
    </location>
</feature>
<dbReference type="RefSeq" id="WP_174582760.1">
    <property type="nucleotide sequence ID" value="NZ_CAJNOB010000003.1"/>
</dbReference>
<keyword evidence="5 7" id="KW-1133">Transmembrane helix</keyword>
<accession>A0A8J2FRY7</accession>
<evidence type="ECO:0000256" key="6">
    <source>
        <dbReference type="ARBA" id="ARBA00023136"/>
    </source>
</evidence>
<evidence type="ECO:0000256" key="4">
    <source>
        <dbReference type="ARBA" id="ARBA00022692"/>
    </source>
</evidence>
<keyword evidence="6 7" id="KW-0472">Membrane</keyword>